<dbReference type="Pfam" id="PF17763">
    <property type="entry name" value="Asparaginase_C"/>
    <property type="match status" value="1"/>
</dbReference>
<reference evidence="11 12" key="1">
    <citation type="journal article" date="2014" name="Genome Announc.">
        <title>Draft genome sequences of six enterohepatic helicobacter species isolated from humans and one from rhesus macaques.</title>
        <authorList>
            <person name="Shen Z."/>
            <person name="Sheh A."/>
            <person name="Young S.K."/>
            <person name="Abouelliel A."/>
            <person name="Ward D.V."/>
            <person name="Earl A.M."/>
            <person name="Fox J.G."/>
        </authorList>
    </citation>
    <scope>NUCLEOTIDE SEQUENCE [LARGE SCALE GENOMIC DNA]</scope>
    <source>
        <strain evidence="11 12">MIT 99-5501</strain>
    </source>
</reference>
<evidence type="ECO:0000256" key="4">
    <source>
        <dbReference type="ARBA" id="ARBA00073593"/>
    </source>
</evidence>
<dbReference type="InterPro" id="IPR027474">
    <property type="entry name" value="L-asparaginase_N"/>
</dbReference>
<gene>
    <name evidence="11" type="ORF">HMPREF2086_00118</name>
</gene>
<dbReference type="InterPro" id="IPR040919">
    <property type="entry name" value="Asparaginase_C"/>
</dbReference>
<dbReference type="InterPro" id="IPR006034">
    <property type="entry name" value="Asparaginase/glutaminase-like"/>
</dbReference>
<accession>V8CBN7</accession>
<dbReference type="HOGENOM" id="CLU_019134_1_2_7"/>
<dbReference type="PIRSF" id="PIRSF001220">
    <property type="entry name" value="L-ASNase_gatD"/>
    <property type="match status" value="1"/>
</dbReference>
<dbReference type="PIRSF" id="PIRSF500176">
    <property type="entry name" value="L_ASNase"/>
    <property type="match status" value="1"/>
</dbReference>
<evidence type="ECO:0000259" key="9">
    <source>
        <dbReference type="Pfam" id="PF00710"/>
    </source>
</evidence>
<protein>
    <recommendedName>
        <fullName evidence="4">Probable L-asparaginase</fullName>
    </recommendedName>
    <alternativeName>
        <fullName evidence="3">L-asparagine amidohydrolase</fullName>
    </alternativeName>
</protein>
<dbReference type="PROSITE" id="PS00917">
    <property type="entry name" value="ASN_GLN_ASE_2"/>
    <property type="match status" value="1"/>
</dbReference>
<dbReference type="PROSITE" id="PS00144">
    <property type="entry name" value="ASN_GLN_ASE_1"/>
    <property type="match status" value="1"/>
</dbReference>
<feature type="binding site" evidence="6">
    <location>
        <position position="92"/>
    </location>
    <ligand>
        <name>substrate</name>
    </ligand>
</feature>
<dbReference type="Gene3D" id="3.40.50.40">
    <property type="match status" value="1"/>
</dbReference>
<feature type="domain" description="Asparaginase/glutaminase C-terminal" evidence="10">
    <location>
        <begin position="273"/>
        <end position="382"/>
    </location>
</feature>
<evidence type="ECO:0000256" key="5">
    <source>
        <dbReference type="PIRSR" id="PIRSR001220-1"/>
    </source>
</evidence>
<dbReference type="InterPro" id="IPR036152">
    <property type="entry name" value="Asp/glu_Ase-like_sf"/>
</dbReference>
<dbReference type="FunFam" id="3.40.50.1170:FF:000001">
    <property type="entry name" value="L-asparaginase 2"/>
    <property type="match status" value="1"/>
</dbReference>
<comment type="caution">
    <text evidence="11">The sequence shown here is derived from an EMBL/GenBank/DDBJ whole genome shotgun (WGS) entry which is preliminary data.</text>
</comment>
<dbReference type="EMBL" id="AZJI01000001">
    <property type="protein sequence ID" value="ETD24784.1"/>
    <property type="molecule type" value="Genomic_DNA"/>
</dbReference>
<dbReference type="SMART" id="SM00870">
    <property type="entry name" value="Asparaginase"/>
    <property type="match status" value="1"/>
</dbReference>
<feature type="active site" evidence="8">
    <location>
        <position position="124"/>
    </location>
</feature>
<dbReference type="Pfam" id="PF00710">
    <property type="entry name" value="Asparaginase"/>
    <property type="match status" value="1"/>
</dbReference>
<organism evidence="11 12">
    <name type="scientific">Helicobacter macacae MIT 99-5501</name>
    <dbReference type="NCBI Taxonomy" id="1357400"/>
    <lineage>
        <taxon>Bacteria</taxon>
        <taxon>Pseudomonadati</taxon>
        <taxon>Campylobacterota</taxon>
        <taxon>Epsilonproteobacteria</taxon>
        <taxon>Campylobacterales</taxon>
        <taxon>Helicobacteraceae</taxon>
        <taxon>Helicobacter</taxon>
    </lineage>
</organism>
<dbReference type="PANTHER" id="PTHR11707">
    <property type="entry name" value="L-ASPARAGINASE"/>
    <property type="match status" value="1"/>
</dbReference>
<comment type="similarity">
    <text evidence="1">Belongs to the asparaginase 1 family.</text>
</comment>
<proteinExistence type="inferred from homology"/>
<sequence>MPKSTKTSSKSQKDTKPHIAILATGGTIAGLADLSTKECRTNHSDEYSAGVLSIDEILDSLAKKGYKKHKKAKKSLQNLAHISTKQIANIDSADMGDEVWLALAREIEMAFEGEVDGIVITHGTDTLEESAYFLHLVAKTQKPIVLVGAMRPANVPNSDGGKNLYNAIALAAHKDAKGVMITMAGKILSPRYASKAHTHRLDAFCAPSVLGSVRNGKVKFTKMPKSPNLSTLPKLAKKSTNLSKSKKPSKAFLQPFLQNSAPFCVRDCLALPKVDILYSYSNDGSAVAAKAFFVSGVQGLVIAGSGAGSIHQAHKNALKELILQGVVVVVSSRINGGRVVLKEADKKAGFVSAGELNPQKARVLLMLCLTRTRDKAKIQEYFENY</sequence>
<dbReference type="PRINTS" id="PR00139">
    <property type="entry name" value="ASNGLNASE"/>
</dbReference>
<dbReference type="Proteomes" id="UP000018731">
    <property type="component" value="Unassembled WGS sequence"/>
</dbReference>
<dbReference type="InterPro" id="IPR027475">
    <property type="entry name" value="Asparaginase/glutaminase_AS2"/>
</dbReference>
<feature type="active site" evidence="7">
    <location>
        <position position="27"/>
    </location>
</feature>
<evidence type="ECO:0000313" key="12">
    <source>
        <dbReference type="Proteomes" id="UP000018731"/>
    </source>
</evidence>
<evidence type="ECO:0000256" key="8">
    <source>
        <dbReference type="PROSITE-ProRule" id="PRU10100"/>
    </source>
</evidence>
<dbReference type="InterPro" id="IPR020827">
    <property type="entry name" value="Asparaginase/glutaminase_AS1"/>
</dbReference>
<dbReference type="InterPro" id="IPR037152">
    <property type="entry name" value="L-asparaginase_N_sf"/>
</dbReference>
<evidence type="ECO:0000256" key="1">
    <source>
        <dbReference type="ARBA" id="ARBA00010518"/>
    </source>
</evidence>
<dbReference type="AlphaFoldDB" id="V8CBN7"/>
<name>V8CBN7_9HELI</name>
<dbReference type="PROSITE" id="PS51732">
    <property type="entry name" value="ASN_GLN_ASE_3"/>
    <property type="match status" value="1"/>
</dbReference>
<evidence type="ECO:0000256" key="3">
    <source>
        <dbReference type="ARBA" id="ARBA00030414"/>
    </source>
</evidence>
<dbReference type="PANTHER" id="PTHR11707:SF28">
    <property type="entry name" value="60 KDA LYSOPHOSPHOLIPASE"/>
    <property type="match status" value="1"/>
</dbReference>
<dbReference type="GO" id="GO:0006528">
    <property type="term" value="P:asparagine metabolic process"/>
    <property type="evidence" value="ECO:0007669"/>
    <property type="project" value="InterPro"/>
</dbReference>
<feature type="active site" description="O-isoaspartyl threonine intermediate" evidence="5">
    <location>
        <position position="27"/>
    </location>
</feature>
<feature type="domain" description="L-asparaginase N-terminal" evidence="9">
    <location>
        <begin position="18"/>
        <end position="223"/>
    </location>
</feature>
<dbReference type="STRING" id="1357400.HMPREF2086_00118"/>
<keyword evidence="2" id="KW-0378">Hydrolase</keyword>
<dbReference type="Gene3D" id="3.40.50.1170">
    <property type="entry name" value="L-asparaginase, N-terminal domain"/>
    <property type="match status" value="1"/>
</dbReference>
<dbReference type="OrthoDB" id="9788068at2"/>
<dbReference type="GO" id="GO:0004067">
    <property type="term" value="F:asparaginase activity"/>
    <property type="evidence" value="ECO:0007669"/>
    <property type="project" value="UniProtKB-UniRule"/>
</dbReference>
<feature type="binding site" evidence="6">
    <location>
        <begin position="124"/>
        <end position="125"/>
    </location>
    <ligand>
        <name>substrate</name>
    </ligand>
</feature>
<dbReference type="PATRIC" id="fig|1357400.3.peg.172"/>
<evidence type="ECO:0000259" key="10">
    <source>
        <dbReference type="Pfam" id="PF17763"/>
    </source>
</evidence>
<dbReference type="eggNOG" id="COG0252">
    <property type="taxonomic scope" value="Bacteria"/>
</dbReference>
<evidence type="ECO:0000256" key="7">
    <source>
        <dbReference type="PROSITE-ProRule" id="PRU10099"/>
    </source>
</evidence>
<evidence type="ECO:0000313" key="11">
    <source>
        <dbReference type="EMBL" id="ETD24784.1"/>
    </source>
</evidence>
<evidence type="ECO:0000256" key="6">
    <source>
        <dbReference type="PIRSR" id="PIRSR001220-2"/>
    </source>
</evidence>
<dbReference type="RefSeq" id="WP_023926786.1">
    <property type="nucleotide sequence ID" value="NZ_KI669454.1"/>
</dbReference>
<dbReference type="InterPro" id="IPR004550">
    <property type="entry name" value="AsnASE_II"/>
</dbReference>
<dbReference type="InterPro" id="IPR027473">
    <property type="entry name" value="L-asparaginase_C"/>
</dbReference>
<evidence type="ECO:0000256" key="2">
    <source>
        <dbReference type="ARBA" id="ARBA00022801"/>
    </source>
</evidence>
<dbReference type="SUPFAM" id="SSF53774">
    <property type="entry name" value="Glutaminase/Asparaginase"/>
    <property type="match status" value="1"/>
</dbReference>
<keyword evidence="12" id="KW-1185">Reference proteome</keyword>
<dbReference type="CDD" id="cd08964">
    <property type="entry name" value="L-asparaginase_II"/>
    <property type="match status" value="1"/>
</dbReference>